<comment type="caution">
    <text evidence="1">The sequence shown here is derived from an EMBL/GenBank/DDBJ whole genome shotgun (WGS) entry which is preliminary data.</text>
</comment>
<accession>A0AAE1E5B1</accession>
<protein>
    <submittedName>
        <fullName evidence="1">Uncharacterized protein</fullName>
    </submittedName>
</protein>
<dbReference type="EMBL" id="JAWDGP010001092">
    <property type="protein sequence ID" value="KAK3794776.1"/>
    <property type="molecule type" value="Genomic_DNA"/>
</dbReference>
<reference evidence="1" key="1">
    <citation type="journal article" date="2023" name="G3 (Bethesda)">
        <title>A reference genome for the long-term kleptoplast-retaining sea slug Elysia crispata morphotype clarki.</title>
        <authorList>
            <person name="Eastman K.E."/>
            <person name="Pendleton A.L."/>
            <person name="Shaikh M.A."/>
            <person name="Suttiyut T."/>
            <person name="Ogas R."/>
            <person name="Tomko P."/>
            <person name="Gavelis G."/>
            <person name="Widhalm J.R."/>
            <person name="Wisecaver J.H."/>
        </authorList>
    </citation>
    <scope>NUCLEOTIDE SEQUENCE</scope>
    <source>
        <strain evidence="1">ECLA1</strain>
    </source>
</reference>
<dbReference type="AlphaFoldDB" id="A0AAE1E5B1"/>
<name>A0AAE1E5B1_9GAST</name>
<evidence type="ECO:0000313" key="2">
    <source>
        <dbReference type="Proteomes" id="UP001283361"/>
    </source>
</evidence>
<dbReference type="Proteomes" id="UP001283361">
    <property type="component" value="Unassembled WGS sequence"/>
</dbReference>
<gene>
    <name evidence="1" type="ORF">RRG08_054415</name>
</gene>
<proteinExistence type="predicted"/>
<evidence type="ECO:0000313" key="1">
    <source>
        <dbReference type="EMBL" id="KAK3794776.1"/>
    </source>
</evidence>
<organism evidence="1 2">
    <name type="scientific">Elysia crispata</name>
    <name type="common">lettuce slug</name>
    <dbReference type="NCBI Taxonomy" id="231223"/>
    <lineage>
        <taxon>Eukaryota</taxon>
        <taxon>Metazoa</taxon>
        <taxon>Spiralia</taxon>
        <taxon>Lophotrochozoa</taxon>
        <taxon>Mollusca</taxon>
        <taxon>Gastropoda</taxon>
        <taxon>Heterobranchia</taxon>
        <taxon>Euthyneura</taxon>
        <taxon>Panpulmonata</taxon>
        <taxon>Sacoglossa</taxon>
        <taxon>Placobranchoidea</taxon>
        <taxon>Plakobranchidae</taxon>
        <taxon>Elysia</taxon>
    </lineage>
</organism>
<sequence length="81" mass="8958">MVSLIPALYGLPSPSTGHSTVCDSAGRLTNGVRRNCRPRGHLGAEHAGTAAGWRSASPIFFWQLVRRSLEVRMWSQQHEPF</sequence>
<keyword evidence="2" id="KW-1185">Reference proteome</keyword>